<keyword evidence="3" id="KW-1185">Reference proteome</keyword>
<dbReference type="Proteomes" id="UP000294796">
    <property type="component" value="Unassembled WGS sequence"/>
</dbReference>
<accession>A0A4R5U4L7</accession>
<dbReference type="RefSeq" id="WP_133320521.1">
    <property type="nucleotide sequence ID" value="NZ_SMTF01000001.1"/>
</dbReference>
<evidence type="ECO:0000313" key="3">
    <source>
        <dbReference type="Proteomes" id="UP000294796"/>
    </source>
</evidence>
<dbReference type="EMBL" id="SMTF01000001">
    <property type="protein sequence ID" value="TDK28700.1"/>
    <property type="molecule type" value="Genomic_DNA"/>
</dbReference>
<comment type="caution">
    <text evidence="2">The sequence shown here is derived from an EMBL/GenBank/DDBJ whole genome shotgun (WGS) entry which is preliminary data.</text>
</comment>
<organism evidence="2 3">
    <name type="scientific">Luteimonas aestuarii</name>
    <dbReference type="NCBI Taxonomy" id="453837"/>
    <lineage>
        <taxon>Bacteria</taxon>
        <taxon>Pseudomonadati</taxon>
        <taxon>Pseudomonadota</taxon>
        <taxon>Gammaproteobacteria</taxon>
        <taxon>Lysobacterales</taxon>
        <taxon>Lysobacteraceae</taxon>
        <taxon>Luteimonas</taxon>
    </lineage>
</organism>
<feature type="region of interest" description="Disordered" evidence="1">
    <location>
        <begin position="155"/>
        <end position="175"/>
    </location>
</feature>
<sequence length="175" mass="18638">MHSLIFAVLSDVLRKHAGGLSIRTDRPGNPYVEAPARAPKAKAAFFGVVQARKSYVGLSPDAVYEDPGLLDGIGDGLRGRMQGESCFNFEAVDPVPFKELDQLTKRCAASVEGRPGVGRVVWRGARHDGALDGTGRRLTPEPGAPCRVTVVAATPRHSARSPAATRGQGARCRPR</sequence>
<proteinExistence type="predicted"/>
<protein>
    <submittedName>
        <fullName evidence="2">Uncharacterized protein</fullName>
    </submittedName>
</protein>
<dbReference type="AlphaFoldDB" id="A0A4R5U4L7"/>
<name>A0A4R5U4L7_9GAMM</name>
<evidence type="ECO:0000256" key="1">
    <source>
        <dbReference type="SAM" id="MobiDB-lite"/>
    </source>
</evidence>
<dbReference type="OrthoDB" id="6331972at2"/>
<reference evidence="2 3" key="1">
    <citation type="submission" date="2019-03" db="EMBL/GenBank/DDBJ databases">
        <title>Luteimonas zhaokaii sp.nov., isolated from the rectal contents of Plateau pika in Yushu, Qinghai Province, China.</title>
        <authorList>
            <person name="Zhang G."/>
        </authorList>
    </citation>
    <scope>NUCLEOTIDE SEQUENCE [LARGE SCALE GENOMIC DNA]</scope>
    <source>
        <strain evidence="2 3">B9</strain>
    </source>
</reference>
<gene>
    <name evidence="2" type="ORF">E2F46_02225</name>
</gene>
<evidence type="ECO:0000313" key="2">
    <source>
        <dbReference type="EMBL" id="TDK28700.1"/>
    </source>
</evidence>